<accession>A0A4Q7VL61</accession>
<evidence type="ECO:0000256" key="3">
    <source>
        <dbReference type="ARBA" id="ARBA00022801"/>
    </source>
</evidence>
<dbReference type="EMBL" id="SHKN01000001">
    <property type="protein sequence ID" value="RZT96983.1"/>
    <property type="molecule type" value="Genomic_DNA"/>
</dbReference>
<evidence type="ECO:0000256" key="2">
    <source>
        <dbReference type="ARBA" id="ARBA00022555"/>
    </source>
</evidence>
<dbReference type="GO" id="GO:0005737">
    <property type="term" value="C:cytoplasm"/>
    <property type="evidence" value="ECO:0007669"/>
    <property type="project" value="UniProtKB-SubCell"/>
</dbReference>
<keyword evidence="11" id="KW-1185">Reference proteome</keyword>
<dbReference type="GO" id="GO:0004045">
    <property type="term" value="F:peptidyl-tRNA hydrolase activity"/>
    <property type="evidence" value="ECO:0007669"/>
    <property type="project" value="UniProtKB-UniRule"/>
</dbReference>
<comment type="function">
    <text evidence="7">Catalyzes the release of premature peptidyl moieties from peptidyl-tRNA molecules trapped in stalled 50S ribosomal subunits, and thus maintains levels of free tRNAs and 50S ribosomes.</text>
</comment>
<dbReference type="GO" id="GO:0000049">
    <property type="term" value="F:tRNA binding"/>
    <property type="evidence" value="ECO:0007669"/>
    <property type="project" value="UniProtKB-UniRule"/>
</dbReference>
<proteinExistence type="inferred from homology"/>
<comment type="catalytic activity">
    <reaction evidence="7 8">
        <text>an N-acyl-L-alpha-aminoacyl-tRNA + H2O = an N-acyl-L-amino acid + a tRNA + H(+)</text>
        <dbReference type="Rhea" id="RHEA:54448"/>
        <dbReference type="Rhea" id="RHEA-COMP:10123"/>
        <dbReference type="Rhea" id="RHEA-COMP:13883"/>
        <dbReference type="ChEBI" id="CHEBI:15377"/>
        <dbReference type="ChEBI" id="CHEBI:15378"/>
        <dbReference type="ChEBI" id="CHEBI:59874"/>
        <dbReference type="ChEBI" id="CHEBI:78442"/>
        <dbReference type="ChEBI" id="CHEBI:138191"/>
        <dbReference type="EC" id="3.1.1.29"/>
    </reaction>
</comment>
<comment type="function">
    <text evidence="7">Hydrolyzes ribosome-free peptidyl-tRNAs (with 1 or more amino acids incorporated), which drop off the ribosome during protein synthesis, or as a result of ribosome stalling.</text>
</comment>
<comment type="similarity">
    <text evidence="5 7 9">Belongs to the PTH family.</text>
</comment>
<dbReference type="SUPFAM" id="SSF53178">
    <property type="entry name" value="Peptidyl-tRNA hydrolase-like"/>
    <property type="match status" value="1"/>
</dbReference>
<feature type="binding site" evidence="7">
    <location>
        <position position="134"/>
    </location>
    <ligand>
        <name>tRNA</name>
        <dbReference type="ChEBI" id="CHEBI:17843"/>
    </ligand>
</feature>
<evidence type="ECO:0000256" key="4">
    <source>
        <dbReference type="ARBA" id="ARBA00022884"/>
    </source>
</evidence>
<dbReference type="InterPro" id="IPR001328">
    <property type="entry name" value="Pept_tRNA_hydro"/>
</dbReference>
<comment type="subcellular location">
    <subcellularLocation>
        <location evidence="7">Cytoplasm</location>
    </subcellularLocation>
</comment>
<evidence type="ECO:0000313" key="11">
    <source>
        <dbReference type="Proteomes" id="UP000293562"/>
    </source>
</evidence>
<feature type="binding site" evidence="7">
    <location>
        <position position="37"/>
    </location>
    <ligand>
        <name>tRNA</name>
        <dbReference type="ChEBI" id="CHEBI:17843"/>
    </ligand>
</feature>
<dbReference type="AlphaFoldDB" id="A0A4Q7VL61"/>
<dbReference type="FunFam" id="3.40.50.1470:FF:000001">
    <property type="entry name" value="Peptidyl-tRNA hydrolase"/>
    <property type="match status" value="1"/>
</dbReference>
<feature type="active site" description="Proton acceptor" evidence="7">
    <location>
        <position position="42"/>
    </location>
</feature>
<evidence type="ECO:0000256" key="8">
    <source>
        <dbReference type="RuleBase" id="RU000673"/>
    </source>
</evidence>
<keyword evidence="7" id="KW-0963">Cytoplasm</keyword>
<dbReference type="Gene3D" id="3.40.50.1470">
    <property type="entry name" value="Peptidyl-tRNA hydrolase"/>
    <property type="match status" value="1"/>
</dbReference>
<name>A0A4Q7VL61_9BACT</name>
<dbReference type="Proteomes" id="UP000293562">
    <property type="component" value="Unassembled WGS sequence"/>
</dbReference>
<evidence type="ECO:0000256" key="6">
    <source>
        <dbReference type="ARBA" id="ARBA00050038"/>
    </source>
</evidence>
<evidence type="ECO:0000256" key="9">
    <source>
        <dbReference type="RuleBase" id="RU004320"/>
    </source>
</evidence>
<dbReference type="PANTHER" id="PTHR17224:SF1">
    <property type="entry name" value="PEPTIDYL-TRNA HYDROLASE"/>
    <property type="match status" value="1"/>
</dbReference>
<evidence type="ECO:0000256" key="7">
    <source>
        <dbReference type="HAMAP-Rule" id="MF_00083"/>
    </source>
</evidence>
<keyword evidence="2 7" id="KW-0820">tRNA-binding</keyword>
<dbReference type="GO" id="GO:0072344">
    <property type="term" value="P:rescue of stalled ribosome"/>
    <property type="evidence" value="ECO:0007669"/>
    <property type="project" value="UniProtKB-UniRule"/>
</dbReference>
<evidence type="ECO:0000256" key="1">
    <source>
        <dbReference type="ARBA" id="ARBA00013260"/>
    </source>
</evidence>
<evidence type="ECO:0000313" key="10">
    <source>
        <dbReference type="EMBL" id="RZT96983.1"/>
    </source>
</evidence>
<dbReference type="EC" id="3.1.1.29" evidence="1 7"/>
<dbReference type="PANTHER" id="PTHR17224">
    <property type="entry name" value="PEPTIDYL-TRNA HYDROLASE"/>
    <property type="match status" value="1"/>
</dbReference>
<dbReference type="InterPro" id="IPR036416">
    <property type="entry name" value="Pept_tRNA_hydro_sf"/>
</dbReference>
<dbReference type="PROSITE" id="PS01195">
    <property type="entry name" value="PEPT_TRNA_HYDROL_1"/>
    <property type="match status" value="1"/>
</dbReference>
<feature type="binding site" evidence="7">
    <location>
        <position position="86"/>
    </location>
    <ligand>
        <name>tRNA</name>
        <dbReference type="ChEBI" id="CHEBI:17843"/>
    </ligand>
</feature>
<feature type="binding site" evidence="7">
    <location>
        <position position="88"/>
    </location>
    <ligand>
        <name>tRNA</name>
        <dbReference type="ChEBI" id="CHEBI:17843"/>
    </ligand>
</feature>
<dbReference type="InterPro" id="IPR018171">
    <property type="entry name" value="Pept_tRNA_hydro_CS"/>
</dbReference>
<feature type="site" description="Stabilizes the basic form of H active site to accept a proton" evidence="7">
    <location>
        <position position="113"/>
    </location>
</feature>
<dbReference type="Pfam" id="PF01195">
    <property type="entry name" value="Pept_tRNA_hydro"/>
    <property type="match status" value="1"/>
</dbReference>
<comment type="caution">
    <text evidence="10">The sequence shown here is derived from an EMBL/GenBank/DDBJ whole genome shotgun (WGS) entry which is preliminary data.</text>
</comment>
<dbReference type="GO" id="GO:0006515">
    <property type="term" value="P:protein quality control for misfolded or incompletely synthesized proteins"/>
    <property type="evidence" value="ECO:0007669"/>
    <property type="project" value="UniProtKB-UniRule"/>
</dbReference>
<dbReference type="CDD" id="cd00462">
    <property type="entry name" value="PTH"/>
    <property type="match status" value="1"/>
</dbReference>
<dbReference type="NCBIfam" id="TIGR00447">
    <property type="entry name" value="pth"/>
    <property type="match status" value="1"/>
</dbReference>
<reference evidence="10 11" key="1">
    <citation type="submission" date="2019-02" db="EMBL/GenBank/DDBJ databases">
        <title>Genomic Encyclopedia of Type Strains, Phase IV (KMG-IV): sequencing the most valuable type-strain genomes for metagenomic binning, comparative biology and taxonomic classification.</title>
        <authorList>
            <person name="Goeker M."/>
        </authorList>
    </citation>
    <scope>NUCLEOTIDE SEQUENCE [LARGE SCALE GENOMIC DNA]</scope>
    <source>
        <strain evidence="10 11">DSM 28825</strain>
    </source>
</reference>
<protein>
    <recommendedName>
        <fullName evidence="6 7">Peptidyl-tRNA hydrolase</fullName>
        <shortName evidence="7">Pth</shortName>
        <ecNumber evidence="1 7">3.1.1.29</ecNumber>
    </recommendedName>
</protein>
<organism evidence="10 11">
    <name type="scientific">Ancylomarina subtilis</name>
    <dbReference type="NCBI Taxonomy" id="1639035"/>
    <lineage>
        <taxon>Bacteria</taxon>
        <taxon>Pseudomonadati</taxon>
        <taxon>Bacteroidota</taxon>
        <taxon>Bacteroidia</taxon>
        <taxon>Marinilabiliales</taxon>
        <taxon>Marinifilaceae</taxon>
        <taxon>Ancylomarina</taxon>
    </lineage>
</organism>
<gene>
    <name evidence="7" type="primary">pth</name>
    <name evidence="10" type="ORF">EV201_1639</name>
</gene>
<sequence length="221" mass="25161">MFKCIKNLFLGNKANDSEKNANMKYLIVGLGNIGPEYYHTRHNVGFRILDALAEMAKIEFKDGRYGAIAEYKFKGRQYILVKPSTYMNLSGKAVNYWLQKENIPVENMMILVDDLALPFGTLRLRPKGSDAGHNGLKHINETLGHQNYTRLRFGIGSDFSKGKQIDYVLGKWSEEELEKLPELYKICINMIKGISTIGVQRTMTAYNTKKEPKKANNESAQ</sequence>
<keyword evidence="3 7" id="KW-0378">Hydrolase</keyword>
<evidence type="ECO:0000256" key="5">
    <source>
        <dbReference type="ARBA" id="ARBA00038063"/>
    </source>
</evidence>
<comment type="subunit">
    <text evidence="7">Monomer.</text>
</comment>
<keyword evidence="4 7" id="KW-0694">RNA-binding</keyword>
<dbReference type="HAMAP" id="MF_00083">
    <property type="entry name" value="Pept_tRNA_hydro_bact"/>
    <property type="match status" value="1"/>
</dbReference>
<feature type="site" description="Discriminates between blocked and unblocked aminoacyl-tRNA" evidence="7">
    <location>
        <position position="32"/>
    </location>
</feature>